<evidence type="ECO:0000313" key="3">
    <source>
        <dbReference type="Proteomes" id="UP000185124"/>
    </source>
</evidence>
<gene>
    <name evidence="2" type="ORF">SAMN04489832_5928</name>
</gene>
<dbReference type="Proteomes" id="UP000185124">
    <property type="component" value="Unassembled WGS sequence"/>
</dbReference>
<proteinExistence type="predicted"/>
<dbReference type="EMBL" id="FSQT01000002">
    <property type="protein sequence ID" value="SIN36168.1"/>
    <property type="molecule type" value="Genomic_DNA"/>
</dbReference>
<accession>A0A1N6AQG0</accession>
<keyword evidence="1" id="KW-0732">Signal</keyword>
<feature type="chain" id="PRO_5013246751" evidence="1">
    <location>
        <begin position="34"/>
        <end position="473"/>
    </location>
</feature>
<keyword evidence="3" id="KW-1185">Reference proteome</keyword>
<dbReference type="OrthoDB" id="3799759at2"/>
<dbReference type="RefSeq" id="WP_143728556.1">
    <property type="nucleotide sequence ID" value="NZ_FSQT01000002.1"/>
</dbReference>
<evidence type="ECO:0000313" key="2">
    <source>
        <dbReference type="EMBL" id="SIN36168.1"/>
    </source>
</evidence>
<reference evidence="3" key="1">
    <citation type="submission" date="2016-12" db="EMBL/GenBank/DDBJ databases">
        <authorList>
            <person name="Varghese N."/>
            <person name="Submissions S."/>
        </authorList>
    </citation>
    <scope>NUCLEOTIDE SEQUENCE [LARGE SCALE GENOMIC DNA]</scope>
    <source>
        <strain evidence="3">DSM 45599</strain>
    </source>
</reference>
<feature type="signal peptide" evidence="1">
    <location>
        <begin position="1"/>
        <end position="33"/>
    </location>
</feature>
<name>A0A1N6AQG0_9ACTN</name>
<protein>
    <submittedName>
        <fullName evidence="2">Uncharacterized protein</fullName>
    </submittedName>
</protein>
<sequence length="473" mass="51370">MFGPQRTLGSRRTRFTIAVLATTIMVVPLAAPAAAGTAGMASTAVQEPTVVGAYTQVTVDGRYVGRGLEGVGHALTAYAAIHKVTGDPHQRAVFEALLDRMLTARPSHMNALLGAQVLEDPFLLSHPALVTNVRGFASGLVEKFAATPEQILRQGDIRTLTGNASFLVAYAKFLENEFREAHGQARVDLWSELRDIDEVGTALLDRLVELQFTLGEATDRFNNPRLVGGFPHLVDTADGTMGSWDVTNWSPAMLSIEQYSAVRALAEGFGRYHRPAYERAAAAAARPLLATDEIDPELIYAGSPAGFPLDGADFQFGEETGEHPYLITYGWSPNAIGDLGTALKALIDNRVTVPRSPKWAETYWKGSPPDSILDPRSFRDGLAAKVAYTHRFMEATQLPVPSDFAWIDVPHATFPGTGDDDIHRGGWYDGSGRGAMSAVYSRIAIHGYVASGGRNVELLMRAGQWWDNMIVWT</sequence>
<dbReference type="AlphaFoldDB" id="A0A1N6AQG0"/>
<organism evidence="2 3">
    <name type="scientific">Micromonospora cremea</name>
    <dbReference type="NCBI Taxonomy" id="709881"/>
    <lineage>
        <taxon>Bacteria</taxon>
        <taxon>Bacillati</taxon>
        <taxon>Actinomycetota</taxon>
        <taxon>Actinomycetes</taxon>
        <taxon>Micromonosporales</taxon>
        <taxon>Micromonosporaceae</taxon>
        <taxon>Micromonospora</taxon>
    </lineage>
</organism>
<evidence type="ECO:0000256" key="1">
    <source>
        <dbReference type="SAM" id="SignalP"/>
    </source>
</evidence>